<evidence type="ECO:0000313" key="3">
    <source>
        <dbReference type="Proteomes" id="UP000008237"/>
    </source>
</evidence>
<dbReference type="Proteomes" id="UP000008237">
    <property type="component" value="Unassembled WGS sequence"/>
</dbReference>
<dbReference type="OrthoDB" id="6049566at2759"/>
<dbReference type="PhylomeDB" id="E2BYP7"/>
<dbReference type="OMA" id="PKWVNPC"/>
<evidence type="ECO:0000313" key="2">
    <source>
        <dbReference type="EMBL" id="EFN79201.1"/>
    </source>
</evidence>
<organism evidence="3">
    <name type="scientific">Harpegnathos saltator</name>
    <name type="common">Jerdon's jumping ant</name>
    <dbReference type="NCBI Taxonomy" id="610380"/>
    <lineage>
        <taxon>Eukaryota</taxon>
        <taxon>Metazoa</taxon>
        <taxon>Ecdysozoa</taxon>
        <taxon>Arthropoda</taxon>
        <taxon>Hexapoda</taxon>
        <taxon>Insecta</taxon>
        <taxon>Pterygota</taxon>
        <taxon>Neoptera</taxon>
        <taxon>Endopterygota</taxon>
        <taxon>Hymenoptera</taxon>
        <taxon>Apocrita</taxon>
        <taxon>Aculeata</taxon>
        <taxon>Formicoidea</taxon>
        <taxon>Formicidae</taxon>
        <taxon>Ponerinae</taxon>
        <taxon>Ponerini</taxon>
        <taxon>Harpegnathos</taxon>
    </lineage>
</organism>
<protein>
    <submittedName>
        <fullName evidence="2">Uncharacterized protein</fullName>
    </submittedName>
</protein>
<feature type="region of interest" description="Disordered" evidence="1">
    <location>
        <begin position="58"/>
        <end position="90"/>
    </location>
</feature>
<proteinExistence type="predicted"/>
<gene>
    <name evidence="2" type="ORF">EAI_10197</name>
</gene>
<sequence>MATMASESGLRSEMKAILSRDARTTSHRLVDRFTNLHATTASATTSRWWWWWSKLRGDASPRADSRCPSAASGDHRRTHTMSSGSSSSRCTSGRVRWLRLFIWTFCFIGAVHSAPRMASDDRMNSTPKWVNPCGLSGDYYVDSTMDVVQIGDAQLLSQIETQAKTALTHARILRDDYLQQILLSGNTAFKSSWDDIRYEWLPGPKEIPKMLGEKLDEAYLETLTIDSTLQNTYEYLQKFAVGIEQIVWEQRDTGGPFSKHFEDVEDQLRSILCEVQVGLVERGTPLPKDVSRSIMPDEQRSLTSQTERNLRAFIIYRDYVNFLEYIQQVFMYLRNKAYT</sequence>
<dbReference type="AlphaFoldDB" id="E2BYP7"/>
<reference evidence="2 3" key="1">
    <citation type="journal article" date="2010" name="Science">
        <title>Genomic comparison of the ants Camponotus floridanus and Harpegnathos saltator.</title>
        <authorList>
            <person name="Bonasio R."/>
            <person name="Zhang G."/>
            <person name="Ye C."/>
            <person name="Mutti N.S."/>
            <person name="Fang X."/>
            <person name="Qin N."/>
            <person name="Donahue G."/>
            <person name="Yang P."/>
            <person name="Li Q."/>
            <person name="Li C."/>
            <person name="Zhang P."/>
            <person name="Huang Z."/>
            <person name="Berger S.L."/>
            <person name="Reinberg D."/>
            <person name="Wang J."/>
            <person name="Liebig J."/>
        </authorList>
    </citation>
    <scope>NUCLEOTIDE SEQUENCE [LARGE SCALE GENOMIC DNA]</scope>
    <source>
        <strain evidence="2 3">R22 G/1</strain>
    </source>
</reference>
<dbReference type="EMBL" id="GL451499">
    <property type="protein sequence ID" value="EFN79201.1"/>
    <property type="molecule type" value="Genomic_DNA"/>
</dbReference>
<dbReference type="InParanoid" id="E2BYP7"/>
<name>E2BYP7_HARSA</name>
<keyword evidence="3" id="KW-1185">Reference proteome</keyword>
<evidence type="ECO:0000256" key="1">
    <source>
        <dbReference type="SAM" id="MobiDB-lite"/>
    </source>
</evidence>
<accession>E2BYP7</accession>
<feature type="compositionally biased region" description="Low complexity" evidence="1">
    <location>
        <begin position="80"/>
        <end position="90"/>
    </location>
</feature>